<reference evidence="1 2" key="1">
    <citation type="journal article" date="2020" name="bioRxiv">
        <title>A chromosome-scale genome assembly for the Fusarium oxysporum strain Fo5176 to establish a model Arabidopsis-fungal pathosystem.</title>
        <authorList>
            <person name="Fokkens L."/>
            <person name="Guo L."/>
            <person name="Dora S."/>
            <person name="Wang B."/>
            <person name="Ye K."/>
            <person name="Sanchez-Rodriguez C."/>
            <person name="Croll D."/>
        </authorList>
    </citation>
    <scope>NUCLEOTIDE SEQUENCE [LARGE SCALE GENOMIC DNA]</scope>
    <source>
        <strain evidence="1 2">Fo5176</strain>
    </source>
</reference>
<comment type="caution">
    <text evidence="1">The sequence shown here is derived from an EMBL/GenBank/DDBJ whole genome shotgun (WGS) entry which is preliminary data.</text>
</comment>
<sequence>MSHTEKKSLHALSVENPDFQAYPLFWTPHHLELVGCRFLEVEATSDLQGRHVQQDGRLTYYATRLATSPVENLKSHYVRSLFRGTGLLEFVWVSTAFHYAGRLVHVPVCNAFRIASHIQVPHPEPVIGYYSYKADEDRRVKFTPRAGPLGTWNLPIQRLYGRRLARVTPQDWALDPYIVCVLLSLAQVQSRSDNTRQPRLYLVRLLVTHRDDHQSSYVYKVDFPSQLLECLKSPTRPMTDVVFPSIEVGKVAFEPYETFGDRAVEALIGPQYQSSTAWRNLNIGFPGHVSGADQSV</sequence>
<evidence type="ECO:0000313" key="1">
    <source>
        <dbReference type="EMBL" id="KAF6513651.1"/>
    </source>
</evidence>
<organism evidence="1 2">
    <name type="scientific">Fusarium oxysporum f. sp. conglutinans</name>
    <dbReference type="NCBI Taxonomy" id="100902"/>
    <lineage>
        <taxon>Eukaryota</taxon>
        <taxon>Fungi</taxon>
        <taxon>Dikarya</taxon>
        <taxon>Ascomycota</taxon>
        <taxon>Pezizomycotina</taxon>
        <taxon>Sordariomycetes</taxon>
        <taxon>Hypocreomycetidae</taxon>
        <taxon>Hypocreales</taxon>
        <taxon>Nectriaceae</taxon>
        <taxon>Fusarium</taxon>
        <taxon>Fusarium oxysporum species complex</taxon>
    </lineage>
</organism>
<dbReference type="EMBL" id="JACDXP010000017">
    <property type="protein sequence ID" value="KAF6513651.1"/>
    <property type="molecule type" value="Genomic_DNA"/>
</dbReference>
<protein>
    <submittedName>
        <fullName evidence="1">Uncharacterized protein</fullName>
    </submittedName>
</protein>
<dbReference type="AlphaFoldDB" id="A0A8H6G9Y8"/>
<dbReference type="Proteomes" id="UP000593570">
    <property type="component" value="Unassembled WGS sequence"/>
</dbReference>
<accession>A0A8H6G9Y8</accession>
<proteinExistence type="predicted"/>
<evidence type="ECO:0000313" key="2">
    <source>
        <dbReference type="Proteomes" id="UP000593570"/>
    </source>
</evidence>
<gene>
    <name evidence="1" type="ORF">HZS61_006976</name>
</gene>
<name>A0A8H6G9Y8_FUSOX</name>